<dbReference type="PANTHER" id="PTHR35499">
    <property type="entry name" value="OS05G0128300 PROTEIN"/>
    <property type="match status" value="1"/>
</dbReference>
<feature type="domain" description="DUF3741" evidence="1">
    <location>
        <begin position="81"/>
        <end position="97"/>
    </location>
</feature>
<evidence type="ECO:0000313" key="3">
    <source>
        <dbReference type="Proteomes" id="UP000467840"/>
    </source>
</evidence>
<dbReference type="InterPro" id="IPR032795">
    <property type="entry name" value="DUF3741-assoc"/>
</dbReference>
<dbReference type="AlphaFoldDB" id="A0A6A6MHZ2"/>
<accession>A0A6A6MHZ2</accession>
<proteinExistence type="predicted"/>
<gene>
    <name evidence="2" type="ORF">GH714_035059</name>
</gene>
<dbReference type="EMBL" id="JAAGAX010000006">
    <property type="protein sequence ID" value="KAF2312557.1"/>
    <property type="molecule type" value="Genomic_DNA"/>
</dbReference>
<name>A0A6A6MHZ2_HEVBR</name>
<dbReference type="Pfam" id="PF14383">
    <property type="entry name" value="VARLMGL"/>
    <property type="match status" value="1"/>
</dbReference>
<organism evidence="2 3">
    <name type="scientific">Hevea brasiliensis</name>
    <name type="common">Para rubber tree</name>
    <name type="synonym">Siphonia brasiliensis</name>
    <dbReference type="NCBI Taxonomy" id="3981"/>
    <lineage>
        <taxon>Eukaryota</taxon>
        <taxon>Viridiplantae</taxon>
        <taxon>Streptophyta</taxon>
        <taxon>Embryophyta</taxon>
        <taxon>Tracheophyta</taxon>
        <taxon>Spermatophyta</taxon>
        <taxon>Magnoliopsida</taxon>
        <taxon>eudicotyledons</taxon>
        <taxon>Gunneridae</taxon>
        <taxon>Pentapetalae</taxon>
        <taxon>rosids</taxon>
        <taxon>fabids</taxon>
        <taxon>Malpighiales</taxon>
        <taxon>Euphorbiaceae</taxon>
        <taxon>Crotonoideae</taxon>
        <taxon>Micrandreae</taxon>
        <taxon>Hevea</taxon>
    </lineage>
</organism>
<evidence type="ECO:0000259" key="1">
    <source>
        <dbReference type="Pfam" id="PF14383"/>
    </source>
</evidence>
<reference evidence="2 3" key="1">
    <citation type="journal article" date="2020" name="Mol. Plant">
        <title>The Chromosome-Based Rubber Tree Genome Provides New Insights into Spurge Genome Evolution and Rubber Biosynthesis.</title>
        <authorList>
            <person name="Liu J."/>
            <person name="Shi C."/>
            <person name="Shi C.C."/>
            <person name="Li W."/>
            <person name="Zhang Q.J."/>
            <person name="Zhang Y."/>
            <person name="Li K."/>
            <person name="Lu H.F."/>
            <person name="Shi C."/>
            <person name="Zhu S.T."/>
            <person name="Xiao Z.Y."/>
            <person name="Nan H."/>
            <person name="Yue Y."/>
            <person name="Zhu X.G."/>
            <person name="Wu Y."/>
            <person name="Hong X.N."/>
            <person name="Fan G.Y."/>
            <person name="Tong Y."/>
            <person name="Zhang D."/>
            <person name="Mao C.L."/>
            <person name="Liu Y.L."/>
            <person name="Hao S.J."/>
            <person name="Liu W.Q."/>
            <person name="Lv M.Q."/>
            <person name="Zhang H.B."/>
            <person name="Liu Y."/>
            <person name="Hu-Tang G.R."/>
            <person name="Wang J.P."/>
            <person name="Wang J.H."/>
            <person name="Sun Y.H."/>
            <person name="Ni S.B."/>
            <person name="Chen W.B."/>
            <person name="Zhang X.C."/>
            <person name="Jiao Y.N."/>
            <person name="Eichler E.E."/>
            <person name="Li G.H."/>
            <person name="Liu X."/>
            <person name="Gao L.Z."/>
        </authorList>
    </citation>
    <scope>NUCLEOTIDE SEQUENCE [LARGE SCALE GENOMIC DNA]</scope>
    <source>
        <strain evidence="3">cv. GT1</strain>
        <tissue evidence="2">Leaf</tissue>
    </source>
</reference>
<dbReference type="Proteomes" id="UP000467840">
    <property type="component" value="Chromosome 14"/>
</dbReference>
<evidence type="ECO:0000313" key="2">
    <source>
        <dbReference type="EMBL" id="KAF2312557.1"/>
    </source>
</evidence>
<comment type="caution">
    <text evidence="2">The sequence shown here is derived from an EMBL/GenBank/DDBJ whole genome shotgun (WGS) entry which is preliminary data.</text>
</comment>
<keyword evidence="3" id="KW-1185">Reference proteome</keyword>
<sequence>MRSASVSLGSSTITPSLDANMCTSKSAIASCLACILRRLLCPRSLPTHPSDQMKDTTSIRSHIKQQHFINSNATLDSASTAPGIVARLMGLESFPDTMHNEEHEECRSDDSSPVFVLDFNQFMIDPEVPLSGFSS</sequence>
<protein>
    <recommendedName>
        <fullName evidence="1">DUF3741 domain-containing protein</fullName>
    </recommendedName>
</protein>
<dbReference type="PANTHER" id="PTHR35499:SF1">
    <property type="entry name" value="DUF3741 DOMAIN-CONTAINING PROTEIN"/>
    <property type="match status" value="1"/>
</dbReference>